<gene>
    <name evidence="1" type="ORF">MIND_01289400</name>
</gene>
<evidence type="ECO:0000313" key="2">
    <source>
        <dbReference type="Proteomes" id="UP000636479"/>
    </source>
</evidence>
<protein>
    <submittedName>
        <fullName evidence="1">Uncharacterized protein</fullName>
    </submittedName>
</protein>
<accession>A0A8H6S329</accession>
<proteinExistence type="predicted"/>
<dbReference type="AlphaFoldDB" id="A0A8H6S329"/>
<dbReference type="RefSeq" id="XP_037214565.1">
    <property type="nucleotide sequence ID" value="XM_037369359.1"/>
</dbReference>
<dbReference type="InterPro" id="IPR032675">
    <property type="entry name" value="LRR_dom_sf"/>
</dbReference>
<evidence type="ECO:0000313" key="1">
    <source>
        <dbReference type="EMBL" id="KAF7291443.1"/>
    </source>
</evidence>
<keyword evidence="2" id="KW-1185">Reference proteome</keyword>
<name>A0A8H6S329_9AGAR</name>
<dbReference type="Gene3D" id="3.80.10.10">
    <property type="entry name" value="Ribonuclease Inhibitor"/>
    <property type="match status" value="1"/>
</dbReference>
<sequence>MSEDPYLLLSAFLDRLPYFHNLQCLRLQELNLKWSHIDSLPRLKRLEVHGGNFLADIQHCPKHLIHRLAVDDFWVADIGSQPNLFGRWMRLLNPSTLRSIFVGCEIADLDAVFPLVTDITLTPLQKISMKQITEFLSVFPALTSFHTQVLFMVFDEPPPTTPHLILPSLSTLTLTSINTPFELLRYVALPRLTHLKVPLCMLDTFVDGMPSMCMSVAATITRLHIRLLLEMFLDDIPYDKLRTIITSFSALEILDMELVCSFKDTNAIHLNPLLADLFIGLPNLPHLPLALERMALHCTFSNSRDTDIYPRGEHHSAGETGSLLADARRELSQRCPSLRDVFIDGALFGYWWRAASSGIECEDFIDNSADSQNGKALQELRERSWAANGRVYYE</sequence>
<reference evidence="1" key="1">
    <citation type="submission" date="2020-05" db="EMBL/GenBank/DDBJ databases">
        <title>Mycena genomes resolve the evolution of fungal bioluminescence.</title>
        <authorList>
            <person name="Tsai I.J."/>
        </authorList>
    </citation>
    <scope>NUCLEOTIDE SEQUENCE</scope>
    <source>
        <strain evidence="1">171206Taipei</strain>
    </source>
</reference>
<organism evidence="1 2">
    <name type="scientific">Mycena indigotica</name>
    <dbReference type="NCBI Taxonomy" id="2126181"/>
    <lineage>
        <taxon>Eukaryota</taxon>
        <taxon>Fungi</taxon>
        <taxon>Dikarya</taxon>
        <taxon>Basidiomycota</taxon>
        <taxon>Agaricomycotina</taxon>
        <taxon>Agaricomycetes</taxon>
        <taxon>Agaricomycetidae</taxon>
        <taxon>Agaricales</taxon>
        <taxon>Marasmiineae</taxon>
        <taxon>Mycenaceae</taxon>
        <taxon>Mycena</taxon>
    </lineage>
</organism>
<dbReference type="Proteomes" id="UP000636479">
    <property type="component" value="Unassembled WGS sequence"/>
</dbReference>
<dbReference type="EMBL" id="JACAZF010000013">
    <property type="protein sequence ID" value="KAF7291443.1"/>
    <property type="molecule type" value="Genomic_DNA"/>
</dbReference>
<dbReference type="GeneID" id="59351875"/>
<comment type="caution">
    <text evidence="1">The sequence shown here is derived from an EMBL/GenBank/DDBJ whole genome shotgun (WGS) entry which is preliminary data.</text>
</comment>